<evidence type="ECO:0008006" key="3">
    <source>
        <dbReference type="Google" id="ProtNLM"/>
    </source>
</evidence>
<proteinExistence type="predicted"/>
<gene>
    <name evidence="1" type="ORF">THRCLA_22729</name>
</gene>
<evidence type="ECO:0000313" key="1">
    <source>
        <dbReference type="EMBL" id="OQR89179.1"/>
    </source>
</evidence>
<name>A0A1V9YTP1_9STRA</name>
<accession>A0A1V9YTP1</accession>
<keyword evidence="2" id="KW-1185">Reference proteome</keyword>
<evidence type="ECO:0000313" key="2">
    <source>
        <dbReference type="Proteomes" id="UP000243217"/>
    </source>
</evidence>
<dbReference type="PANTHER" id="PTHR33129:SF1">
    <property type="entry name" value="ATP-BINDING PROTEIN"/>
    <property type="match status" value="1"/>
</dbReference>
<dbReference type="InterPro" id="IPR052980">
    <property type="entry name" value="Crinkler_effector"/>
</dbReference>
<reference evidence="1 2" key="1">
    <citation type="journal article" date="2014" name="Genome Biol. Evol.">
        <title>The secreted proteins of Achlya hypogyna and Thraustotheca clavata identify the ancestral oomycete secretome and reveal gene acquisitions by horizontal gene transfer.</title>
        <authorList>
            <person name="Misner I."/>
            <person name="Blouin N."/>
            <person name="Leonard G."/>
            <person name="Richards T.A."/>
            <person name="Lane C.E."/>
        </authorList>
    </citation>
    <scope>NUCLEOTIDE SEQUENCE [LARGE SCALE GENOMIC DNA]</scope>
    <source>
        <strain evidence="1 2">ATCC 34112</strain>
    </source>
</reference>
<comment type="caution">
    <text evidence="1">The sequence shown here is derived from an EMBL/GenBank/DDBJ whole genome shotgun (WGS) entry which is preliminary data.</text>
</comment>
<dbReference type="AlphaFoldDB" id="A0A1V9YTP1"/>
<dbReference type="OrthoDB" id="129223at2759"/>
<sequence length="440" mass="51276">MSSEEQATEPLIGNINRALPTAFDVALDSYYVRECYRVYYSLVIDLLHNSVYKYITLTGTPGIGKSIFYQYFFSRYRKEYPDIPIIAASFNKKQVQKCVVFVPYKAPIIIKKLDFLDIESDYPNAIHLYDGPPNMKPNDSKLVTFTSPNSSWFNFIRKNVGFHHPLYMPVWEFAELARAVDLLELDLTINELYRRFYEFGGEVRFCLQTNIDDYQEGEDSLQQAIKNINTVEALQSCFDLKVSMEHLIHRLLHYVPKTNPRFATLKIGSEGVENALYNKLGLKFLKEREKLMLWLEGAGKASTFYGWLFENLAHEILIEGGVFKCTILEESDAMNERDLYIVPAVRRYDRFKNDFTLEKIFYNAYHIPISQTFLSIGPFYYSNEVVTMFQITKSSNHPVNPAGLIDLFIKLRCLEVIRETPTLANLYQKEWEKTLSYKKL</sequence>
<dbReference type="PANTHER" id="PTHR33129">
    <property type="entry name" value="PROTEIN KINASE DOMAIN-CONTAINING PROTEIN-RELATED"/>
    <property type="match status" value="1"/>
</dbReference>
<protein>
    <recommendedName>
        <fullName evidence="3">Crinkler (CRN) family protein</fullName>
    </recommendedName>
</protein>
<organism evidence="1 2">
    <name type="scientific">Thraustotheca clavata</name>
    <dbReference type="NCBI Taxonomy" id="74557"/>
    <lineage>
        <taxon>Eukaryota</taxon>
        <taxon>Sar</taxon>
        <taxon>Stramenopiles</taxon>
        <taxon>Oomycota</taxon>
        <taxon>Saprolegniomycetes</taxon>
        <taxon>Saprolegniales</taxon>
        <taxon>Achlyaceae</taxon>
        <taxon>Thraustotheca</taxon>
    </lineage>
</organism>
<dbReference type="EMBL" id="JNBS01002831">
    <property type="protein sequence ID" value="OQR89179.1"/>
    <property type="molecule type" value="Genomic_DNA"/>
</dbReference>
<dbReference type="Proteomes" id="UP000243217">
    <property type="component" value="Unassembled WGS sequence"/>
</dbReference>